<proteinExistence type="predicted"/>
<evidence type="ECO:0000313" key="3">
    <source>
        <dbReference type="Proteomes" id="UP001174934"/>
    </source>
</evidence>
<feature type="compositionally biased region" description="Low complexity" evidence="1">
    <location>
        <begin position="65"/>
        <end position="74"/>
    </location>
</feature>
<dbReference type="Proteomes" id="UP001174934">
    <property type="component" value="Unassembled WGS sequence"/>
</dbReference>
<feature type="region of interest" description="Disordered" evidence="1">
    <location>
        <begin position="55"/>
        <end position="74"/>
    </location>
</feature>
<evidence type="ECO:0000256" key="1">
    <source>
        <dbReference type="SAM" id="MobiDB-lite"/>
    </source>
</evidence>
<sequence length="595" mass="66717">MAHAPSRLALVNGSADFFRTEDTCSYNWSAPAVHKETVEDDLNQFFDFTRWEQRGDDVPNATTRSESFSEASSVASPPALTIGWSVAAPQEQAEDDYQMPDAPPLAQDPLSPIVWPQVMGTQPPRHKTIRLAPSSSSFSLTDPSSVSTICISPPQSPRYLSPHPEGHSPSSPSSPGLSGSSPSGAGTRARVLKTPEKTNEVRQRGACLHCKILRLPCSPDKVCDNCIKECDRLKSPHSQEICIHKTLSEILGTVSLMNRWSWTDQQSFMPSREQFSQTSLEPVWLLLSFSDSPRSPELVVRARFFIHPNQKYHHVGDKSNLPLGIAQDEGPSEKQMYDWTESQILAEGQTGFETSIETLLQAYVRHDGLKKAIAAEGEPLKFSQEKTVNTVKNLMSNLLKMRCMWKIWSCKQLFVRHSIASEEKAVPLPMRFSSIHDRLRLCAEQAMSSLERDIVKGMDTFLSPNTIKQAQPILYSAMMIATWISLWQIILLYRQSLAHLMDQQQTNAAPVPIAVVMCSQLFRTQKLLKSVRDVEPGVFGYDLALHEAFQRTWEAHHDFYEQVSGQVSPAGDLLGPHIIEKEKRIFGRGRKPARK</sequence>
<protein>
    <submittedName>
        <fullName evidence="2">Uncharacterized protein</fullName>
    </submittedName>
</protein>
<comment type="caution">
    <text evidence="2">The sequence shown here is derived from an EMBL/GenBank/DDBJ whole genome shotgun (WGS) entry which is preliminary data.</text>
</comment>
<evidence type="ECO:0000313" key="2">
    <source>
        <dbReference type="EMBL" id="KAK0618197.1"/>
    </source>
</evidence>
<accession>A0AA39WML7</accession>
<feature type="region of interest" description="Disordered" evidence="1">
    <location>
        <begin position="134"/>
        <end position="198"/>
    </location>
</feature>
<dbReference type="AlphaFoldDB" id="A0AA39WML7"/>
<reference evidence="2" key="1">
    <citation type="submission" date="2023-06" db="EMBL/GenBank/DDBJ databases">
        <title>Genome-scale phylogeny and comparative genomics of the fungal order Sordariales.</title>
        <authorList>
            <consortium name="Lawrence Berkeley National Laboratory"/>
            <person name="Hensen N."/>
            <person name="Bonometti L."/>
            <person name="Westerberg I."/>
            <person name="Brannstrom I.O."/>
            <person name="Guillou S."/>
            <person name="Cros-Aarteil S."/>
            <person name="Calhoun S."/>
            <person name="Haridas S."/>
            <person name="Kuo A."/>
            <person name="Mondo S."/>
            <person name="Pangilinan J."/>
            <person name="Riley R."/>
            <person name="LaButti K."/>
            <person name="Andreopoulos B."/>
            <person name="Lipzen A."/>
            <person name="Chen C."/>
            <person name="Yanf M."/>
            <person name="Daum C."/>
            <person name="Ng V."/>
            <person name="Clum A."/>
            <person name="Steindorff A."/>
            <person name="Ohm R."/>
            <person name="Martin F."/>
            <person name="Silar P."/>
            <person name="Natvig D."/>
            <person name="Lalanne C."/>
            <person name="Gautier V."/>
            <person name="Ament-velasquez S.L."/>
            <person name="Kruys A."/>
            <person name="Hutchinson M.I."/>
            <person name="Powell A.J."/>
            <person name="Barry K."/>
            <person name="Miller A.N."/>
            <person name="Grigoriev I.V."/>
            <person name="Debuchy R."/>
            <person name="Gladieux P."/>
            <person name="Thoren M.H."/>
            <person name="Johannesson H."/>
        </authorList>
    </citation>
    <scope>NUCLEOTIDE SEQUENCE</scope>
    <source>
        <strain evidence="2">SMH3391-2</strain>
    </source>
</reference>
<organism evidence="2 3">
    <name type="scientific">Bombardia bombarda</name>
    <dbReference type="NCBI Taxonomy" id="252184"/>
    <lineage>
        <taxon>Eukaryota</taxon>
        <taxon>Fungi</taxon>
        <taxon>Dikarya</taxon>
        <taxon>Ascomycota</taxon>
        <taxon>Pezizomycotina</taxon>
        <taxon>Sordariomycetes</taxon>
        <taxon>Sordariomycetidae</taxon>
        <taxon>Sordariales</taxon>
        <taxon>Lasiosphaeriaceae</taxon>
        <taxon>Bombardia</taxon>
    </lineage>
</organism>
<feature type="compositionally biased region" description="Low complexity" evidence="1">
    <location>
        <begin position="134"/>
        <end position="147"/>
    </location>
</feature>
<keyword evidence="3" id="KW-1185">Reference proteome</keyword>
<dbReference type="EMBL" id="JAULSR010000005">
    <property type="protein sequence ID" value="KAK0618197.1"/>
    <property type="molecule type" value="Genomic_DNA"/>
</dbReference>
<feature type="compositionally biased region" description="Low complexity" evidence="1">
    <location>
        <begin position="160"/>
        <end position="184"/>
    </location>
</feature>
<gene>
    <name evidence="2" type="ORF">B0T17DRAFT_509747</name>
</gene>
<name>A0AA39WML7_9PEZI</name>